<keyword evidence="2" id="KW-0732">Signal</keyword>
<evidence type="ECO:0000256" key="2">
    <source>
        <dbReference type="SAM" id="SignalP"/>
    </source>
</evidence>
<evidence type="ECO:0000313" key="3">
    <source>
        <dbReference type="EMBL" id="CAF9919183.1"/>
    </source>
</evidence>
<dbReference type="Proteomes" id="UP000664534">
    <property type="component" value="Unassembled WGS sequence"/>
</dbReference>
<feature type="compositionally biased region" description="Pro residues" evidence="1">
    <location>
        <begin position="132"/>
        <end position="144"/>
    </location>
</feature>
<accession>A0A8H3FBU3</accession>
<evidence type="ECO:0000256" key="1">
    <source>
        <dbReference type="SAM" id="MobiDB-lite"/>
    </source>
</evidence>
<keyword evidence="4" id="KW-1185">Reference proteome</keyword>
<dbReference type="AlphaFoldDB" id="A0A8H3FBU3"/>
<feature type="signal peptide" evidence="2">
    <location>
        <begin position="1"/>
        <end position="20"/>
    </location>
</feature>
<comment type="caution">
    <text evidence="3">The sequence shown here is derived from an EMBL/GenBank/DDBJ whole genome shotgun (WGS) entry which is preliminary data.</text>
</comment>
<protein>
    <submittedName>
        <fullName evidence="3">Uncharacterized protein</fullName>
    </submittedName>
</protein>
<proteinExistence type="predicted"/>
<organism evidence="3 4">
    <name type="scientific">Imshaugia aleurites</name>
    <dbReference type="NCBI Taxonomy" id="172621"/>
    <lineage>
        <taxon>Eukaryota</taxon>
        <taxon>Fungi</taxon>
        <taxon>Dikarya</taxon>
        <taxon>Ascomycota</taxon>
        <taxon>Pezizomycotina</taxon>
        <taxon>Lecanoromycetes</taxon>
        <taxon>OSLEUM clade</taxon>
        <taxon>Lecanoromycetidae</taxon>
        <taxon>Lecanorales</taxon>
        <taxon>Lecanorineae</taxon>
        <taxon>Parmeliaceae</taxon>
        <taxon>Imshaugia</taxon>
    </lineage>
</organism>
<evidence type="ECO:0000313" key="4">
    <source>
        <dbReference type="Proteomes" id="UP000664534"/>
    </source>
</evidence>
<sequence>MTPLLSSALLALDVFLTVTAMVPPTTHVLPRDLPHITAKPISRPDLINRDVGNWIEVCPTSGVAAGCDYIAIHDVIEEPNGGHYIPACDSNNDCQYIGYVEPTATITGSTSYQLHTSEGLSYIVPVPIVLPPGEPVPGPPPPPEPEYDDPPEDSALPLSTPKVASSVYPIAWSSTAVAVAASSTVPIAKSSTLIAVSSTVPIAKSSTSVAILSTVSATKSSSTTAASSMITSVKSSTTAAAAASLEDAIPSSQSLASTNSCSDTDTTTVTVSLDDDWFTSEIAEWGTMTDFFEAWVGMVTALVPTTAPPATTAATSTTKAPSCFVNSAQSLFDGSPAATPATWCACNRNYTYPTLTAQPSSKECAYTSLPSTELSVSFLGTELHTLAPTSCRTVVTVLPPLAPAVTSTTATSCTCNNNQGYLYTSSSCWTGGAHKSTITPVPTKASSTSTPPTPASPTCYSSADYGELVFGDFVSATAASAYSAYCTAITSYTPAQSPHQGWPGSCAVPNPGGTPAMPDSEINFNVDKDTGGFCAGVSYSTAAFSLADCLAAYNAILSDCESLLLELTPAIFSTARGLLLAPETSGERTWHTF</sequence>
<feature type="region of interest" description="Disordered" evidence="1">
    <location>
        <begin position="132"/>
        <end position="158"/>
    </location>
</feature>
<feature type="chain" id="PRO_5034400892" evidence="2">
    <location>
        <begin position="21"/>
        <end position="593"/>
    </location>
</feature>
<reference evidence="3" key="1">
    <citation type="submission" date="2021-03" db="EMBL/GenBank/DDBJ databases">
        <authorList>
            <person name="Tagirdzhanova G."/>
        </authorList>
    </citation>
    <scope>NUCLEOTIDE SEQUENCE</scope>
</reference>
<name>A0A8H3FBU3_9LECA</name>
<dbReference type="EMBL" id="CAJPDT010000022">
    <property type="protein sequence ID" value="CAF9919183.1"/>
    <property type="molecule type" value="Genomic_DNA"/>
</dbReference>
<gene>
    <name evidence="3" type="ORF">IMSHALPRED_004547</name>
</gene>